<accession>A0A494YZX2</accession>
<dbReference type="Proteomes" id="UP000281813">
    <property type="component" value="Unassembled WGS sequence"/>
</dbReference>
<dbReference type="Gene3D" id="2.60.120.10">
    <property type="entry name" value="Jelly Rolls"/>
    <property type="match status" value="1"/>
</dbReference>
<dbReference type="InterPro" id="IPR000888">
    <property type="entry name" value="RmlC-like"/>
</dbReference>
<dbReference type="GO" id="GO:0005829">
    <property type="term" value="C:cytosol"/>
    <property type="evidence" value="ECO:0007669"/>
    <property type="project" value="TreeGrafter"/>
</dbReference>
<dbReference type="SUPFAM" id="SSF51182">
    <property type="entry name" value="RmlC-like cupins"/>
    <property type="match status" value="1"/>
</dbReference>
<dbReference type="InterPro" id="IPR014710">
    <property type="entry name" value="RmlC-like_jellyroll"/>
</dbReference>
<dbReference type="NCBIfam" id="TIGR01221">
    <property type="entry name" value="rmlC"/>
    <property type="match status" value="1"/>
</dbReference>
<dbReference type="EC" id="5.1.3.13" evidence="3"/>
<evidence type="ECO:0000313" key="4">
    <source>
        <dbReference type="EMBL" id="RKQ15730.1"/>
    </source>
</evidence>
<reference evidence="4 5" key="1">
    <citation type="journal article" date="2015" name="Antonie Van Leeuwenhoek">
        <title>Oceanobacillus bengalensis sp. nov., a bacterium isolated from seawater of the Bay of Bengal.</title>
        <authorList>
            <person name="Yongchang O."/>
            <person name="Xiang W."/>
            <person name="Wang G."/>
        </authorList>
    </citation>
    <scope>NUCLEOTIDE SEQUENCE [LARGE SCALE GENOMIC DNA]</scope>
    <source>
        <strain evidence="4 5">MCCC 1K00260</strain>
    </source>
</reference>
<feature type="active site" description="Proton acceptor" evidence="1">
    <location>
        <position position="62"/>
    </location>
</feature>
<dbReference type="PANTHER" id="PTHR21047">
    <property type="entry name" value="DTDP-6-DEOXY-D-GLUCOSE-3,5 EPIMERASE"/>
    <property type="match status" value="1"/>
</dbReference>
<dbReference type="AlphaFoldDB" id="A0A494YZX2"/>
<dbReference type="Pfam" id="PF00908">
    <property type="entry name" value="dTDP_sugar_isom"/>
    <property type="match status" value="1"/>
</dbReference>
<comment type="pathway">
    <text evidence="3">Carbohydrate biosynthesis; dTDP-L-rhamnose biosynthesis.</text>
</comment>
<keyword evidence="3 4" id="KW-0413">Isomerase</keyword>
<gene>
    <name evidence="4" type="primary">rfbC</name>
    <name evidence="4" type="ORF">D8M05_09500</name>
</gene>
<comment type="caution">
    <text evidence="4">The sequence shown here is derived from an EMBL/GenBank/DDBJ whole genome shotgun (WGS) entry which is preliminary data.</text>
</comment>
<dbReference type="GO" id="GO:0000271">
    <property type="term" value="P:polysaccharide biosynthetic process"/>
    <property type="evidence" value="ECO:0007669"/>
    <property type="project" value="TreeGrafter"/>
</dbReference>
<protein>
    <recommendedName>
        <fullName evidence="3">dTDP-4-dehydrorhamnose 3,5-epimerase</fullName>
        <ecNumber evidence="3">5.1.3.13</ecNumber>
    </recommendedName>
    <alternativeName>
        <fullName evidence="3">Thymidine diphospho-4-keto-rhamnose 3,5-epimerase</fullName>
    </alternativeName>
</protein>
<dbReference type="RefSeq" id="WP_121131162.1">
    <property type="nucleotide sequence ID" value="NZ_JBHUFK010000002.1"/>
</dbReference>
<comment type="function">
    <text evidence="3">Catalyzes the epimerization of the C3' and C5'positions of dTDP-6-deoxy-D-xylo-4-hexulose, forming dTDP-6-deoxy-L-lyxo-4-hexulose.</text>
</comment>
<keyword evidence="5" id="KW-1185">Reference proteome</keyword>
<dbReference type="InterPro" id="IPR011051">
    <property type="entry name" value="RmlC_Cupin_sf"/>
</dbReference>
<evidence type="ECO:0000256" key="3">
    <source>
        <dbReference type="RuleBase" id="RU364069"/>
    </source>
</evidence>
<organism evidence="4 5">
    <name type="scientific">Oceanobacillus bengalensis</name>
    <dbReference type="NCBI Taxonomy" id="1435466"/>
    <lineage>
        <taxon>Bacteria</taxon>
        <taxon>Bacillati</taxon>
        <taxon>Bacillota</taxon>
        <taxon>Bacilli</taxon>
        <taxon>Bacillales</taxon>
        <taxon>Bacillaceae</taxon>
        <taxon>Oceanobacillus</taxon>
    </lineage>
</organism>
<sequence length="188" mass="21115">MKIVETSLPGVKVIEPSVFGDHRGWFMETHSDTNLREAGIDINFVQDNQSYSAAKGTLRGLHYQLNPKAQTKLVRCTRGTIFDVAVDIRKGSPTYGEWYGIELSAENKKQLLIPRGFAHGFMTITEDVEVQYKVDNDYAPECDSGILWNDSTIGVKWPIDIEPILSEKDKNALTLDKAKNNFVYGDGE</sequence>
<dbReference type="PANTHER" id="PTHR21047:SF2">
    <property type="entry name" value="THYMIDINE DIPHOSPHO-4-KETO-RHAMNOSE 3,5-EPIMERASE"/>
    <property type="match status" value="1"/>
</dbReference>
<dbReference type="UniPathway" id="UPA00124"/>
<feature type="active site" description="Proton donor" evidence="1">
    <location>
        <position position="132"/>
    </location>
</feature>
<feature type="site" description="Participates in a stacking interaction with the thymidine ring of dTDP-4-oxo-6-deoxyglucose" evidence="2">
    <location>
        <position position="138"/>
    </location>
</feature>
<comment type="catalytic activity">
    <reaction evidence="3">
        <text>dTDP-4-dehydro-6-deoxy-alpha-D-glucose = dTDP-4-dehydro-beta-L-rhamnose</text>
        <dbReference type="Rhea" id="RHEA:16969"/>
        <dbReference type="ChEBI" id="CHEBI:57649"/>
        <dbReference type="ChEBI" id="CHEBI:62830"/>
        <dbReference type="EC" id="5.1.3.13"/>
    </reaction>
</comment>
<dbReference type="GO" id="GO:0019305">
    <property type="term" value="P:dTDP-rhamnose biosynthetic process"/>
    <property type="evidence" value="ECO:0007669"/>
    <property type="project" value="UniProtKB-UniRule"/>
</dbReference>
<comment type="similarity">
    <text evidence="3">Belongs to the dTDP-4-dehydrorhamnose 3,5-epimerase family.</text>
</comment>
<evidence type="ECO:0000256" key="1">
    <source>
        <dbReference type="PIRSR" id="PIRSR600888-1"/>
    </source>
</evidence>
<proteinExistence type="inferred from homology"/>
<comment type="subunit">
    <text evidence="3">Homodimer.</text>
</comment>
<evidence type="ECO:0000313" key="5">
    <source>
        <dbReference type="Proteomes" id="UP000281813"/>
    </source>
</evidence>
<dbReference type="GO" id="GO:0008830">
    <property type="term" value="F:dTDP-4-dehydrorhamnose 3,5-epimerase activity"/>
    <property type="evidence" value="ECO:0007669"/>
    <property type="project" value="UniProtKB-UniRule"/>
</dbReference>
<dbReference type="EMBL" id="RBZO01000012">
    <property type="protein sequence ID" value="RKQ15730.1"/>
    <property type="molecule type" value="Genomic_DNA"/>
</dbReference>
<dbReference type="CDD" id="cd00438">
    <property type="entry name" value="cupin_RmlC"/>
    <property type="match status" value="1"/>
</dbReference>
<dbReference type="OrthoDB" id="9800680at2"/>
<evidence type="ECO:0000256" key="2">
    <source>
        <dbReference type="PIRSR" id="PIRSR600888-3"/>
    </source>
</evidence>
<name>A0A494YZX2_9BACI</name>